<feature type="compositionally biased region" description="Basic and acidic residues" evidence="1">
    <location>
        <begin position="1047"/>
        <end position="1075"/>
    </location>
</feature>
<feature type="region of interest" description="Disordered" evidence="1">
    <location>
        <begin position="1113"/>
        <end position="1141"/>
    </location>
</feature>
<name>A0A4S4EXM7_CAMSN</name>
<feature type="region of interest" description="Disordered" evidence="1">
    <location>
        <begin position="678"/>
        <end position="741"/>
    </location>
</feature>
<feature type="transmembrane region" description="Helical" evidence="2">
    <location>
        <begin position="53"/>
        <end position="72"/>
    </location>
</feature>
<sequence>MGLDVKNIQVCIWRVLHFFVVSSCTFAKKYPIFSGILLFFSILYMFLLPVFTFLVYTLPILIFIVVVFRLIFRIHQQNLRNAKGIPSQKPTFVEDNIVVENSSTQPLPVIRRNVKEKDKQVFMQEGVEEKDMVFSAISNDDLVDKAALIEENAKEIREVKVDSVIDRAESLIDASQGSMPGRGNVSEGMSDKSNGGGGELEVESSDDAEDEDEEEAQEDGNKAVEWTEVDQKNLMDLGISEMERNKRLESLIAKRRARKLLSIQVRRTLMNMGSNDPCSQIASILIPKVNHFPPNSSGEAAVSPTPGSAPSVLLPMHNPFDLPYDPEEEKPNLMEDNFEEEFVAAPQKDMMFCRHESFSLGAFFPGPVEFDQSRRETFYCPNFDTKHRVAEIPEYSGIRKQSGKEDPSKQIEPESSQEGESMMHINSSRDLDTQQGQASEQVFDIHHEDDRSEVDTESNLVRDASGESSSSSSSDMNPPFSDANKEQILKSLSFSIRKNIDRENNASRNELLYDGIPSSFEKKGRGERFFCADNGYDHNRTHSIASDLQVEVSDIGSPTLTVDETISPSDGEHLMSDGDVDLDKQTTCGGEEVWVASSQLSEVDENESRSRGVHEVSQQDLIEVGFSRNNKKSEDLIESDMLPEKVVDQDSIDTSVSSSKLEVPESSQAHLMDFNGKARDEVQAQPPSAELSTEKLASSTLEDAQQSAEKTEVRPSHCVNSVVEQDSIDTSVSPSKTELPDGSQAHLMVLNGKAHDEVQPPSACSSEDLSTEKLALSTLENAQQSTEKLQAHPSHHIDSGKPEKRSDSPEKSTQEADIIHDMNDQVVFAKDDREIMEFIKDTYGEAPILTKQEAPEDLSVRTMNNTEPAEITEGDYGLPESDHSDSTECIEGEFKRQSEQGSNLIGNKNIQDREDEQSVVDVGSFGYNWNSTDPIASVMQPEIIAKEGPPDSSLSLSPTSVTEGNVPISEVSLSDFDHTTQTKDHQSSADMVENNFSDKLLPESSILTVSNDRDLEKPQGDHQTFSESYKPVEENVNSKSSEDFEAQLEKKAKLKDSPSREIEKMDISESIQDRECERGAMDVGFSGVSQSSNDPIPSAMLPESMVEKVPIPLSSSLSPKYDSHKMASIEQTSSSCTDPETHLKVQNSDEQMAEINSLDNLLPENLTPLAPQNALNLSLDSTANPSYDKDHKELQEPSNPPKESTQELNSISGVNDSEVPANDDMRNLKTIDDVNSESHILPKEANAGALSRIPEERISNSIDIEYIEGQSGKRGEDQNMLESYKPIANDYEGEHSNQADFENIAVTSNSVQNNDILESPEESEQKIVEIGIYGVCPSTDGPIASVMLTGTAESGLFGFNQSLISDPSLPALMPEIMVEHVPIITSSSSSPKSVLQENFPIDQASISSFDQETHRGVPQSETEMEENNLLDGFPPENLTATMPKNALHLMEDSTGNLQEPPNSHGKSTKEDSLNCNINDSTSNENEEKLNSKSVEEDEGQQKLLIKQEALADPMAPSDVTNIEGPGGRLEQLTNTGDVIGKSKPMEPNENSGTSKRIAEFEESMKSNDVGGPSMPTNSKDNFEASEVVEGKSKNLTAFEANDVCLSKPEDQIDDSIISLNSKEREEQSRADPGRSIGEDNIISNEKELVLNAKVSEEDLGSSLGDTEAESQRLMRSVDFAEQSEKEEVVDSSTIENDEGKSNKPTESEPTVRNDELHNTKDTEDNRKSIDHENVMPKTGQGSDGLDHLEKSKGKTKDLIKDDV</sequence>
<feature type="compositionally biased region" description="Polar residues" evidence="1">
    <location>
        <begin position="1173"/>
        <end position="1185"/>
    </location>
</feature>
<evidence type="ECO:0000313" key="4">
    <source>
        <dbReference type="Proteomes" id="UP000306102"/>
    </source>
</evidence>
<feature type="region of interest" description="Disordered" evidence="1">
    <location>
        <begin position="1678"/>
        <end position="1763"/>
    </location>
</feature>
<feature type="region of interest" description="Disordered" evidence="1">
    <location>
        <begin position="172"/>
        <end position="228"/>
    </location>
</feature>
<evidence type="ECO:0000313" key="3">
    <source>
        <dbReference type="EMBL" id="THG21791.1"/>
    </source>
</evidence>
<feature type="region of interest" description="Disordered" evidence="1">
    <location>
        <begin position="391"/>
        <end position="422"/>
    </location>
</feature>
<feature type="compositionally biased region" description="Polar residues" evidence="1">
    <location>
        <begin position="1201"/>
        <end position="1215"/>
    </location>
</feature>
<keyword evidence="2" id="KW-0812">Transmembrane</keyword>
<feature type="region of interest" description="Disordered" evidence="1">
    <location>
        <begin position="1154"/>
        <end position="1224"/>
    </location>
</feature>
<feature type="compositionally biased region" description="Basic and acidic residues" evidence="1">
    <location>
        <begin position="1744"/>
        <end position="1763"/>
    </location>
</feature>
<feature type="compositionally biased region" description="Polar residues" evidence="1">
    <location>
        <begin position="652"/>
        <end position="666"/>
    </location>
</feature>
<feature type="compositionally biased region" description="Basic and acidic residues" evidence="1">
    <location>
        <begin position="1011"/>
        <end position="1020"/>
    </location>
</feature>
<feature type="compositionally biased region" description="Polar residues" evidence="1">
    <location>
        <begin position="1129"/>
        <end position="1141"/>
    </location>
</feature>
<feature type="compositionally biased region" description="Basic and acidic residues" evidence="1">
    <location>
        <begin position="1697"/>
        <end position="1734"/>
    </location>
</feature>
<feature type="region of interest" description="Disordered" evidence="1">
    <location>
        <begin position="1604"/>
        <end position="1642"/>
    </location>
</feature>
<evidence type="ECO:0008006" key="5">
    <source>
        <dbReference type="Google" id="ProtNLM"/>
    </source>
</evidence>
<feature type="region of interest" description="Disordered" evidence="1">
    <location>
        <begin position="1011"/>
        <end position="1075"/>
    </location>
</feature>
<gene>
    <name evidence="3" type="ORF">TEA_023188</name>
</gene>
<dbReference type="Proteomes" id="UP000306102">
    <property type="component" value="Unassembled WGS sequence"/>
</dbReference>
<dbReference type="EMBL" id="SDRB02001214">
    <property type="protein sequence ID" value="THG21791.1"/>
    <property type="molecule type" value="Genomic_DNA"/>
</dbReference>
<comment type="caution">
    <text evidence="3">The sequence shown here is derived from an EMBL/GenBank/DDBJ whole genome shotgun (WGS) entry which is preliminary data.</text>
</comment>
<feature type="compositionally biased region" description="Polar residues" evidence="1">
    <location>
        <begin position="1453"/>
        <end position="1465"/>
    </location>
</feature>
<dbReference type="PANTHER" id="PTHR33870:SF16">
    <property type="entry name" value="PROTEIN, PUTATIVE-RELATED"/>
    <property type="match status" value="1"/>
</dbReference>
<feature type="compositionally biased region" description="Polar residues" evidence="1">
    <location>
        <begin position="778"/>
        <end position="788"/>
    </location>
</feature>
<feature type="compositionally biased region" description="Polar residues" evidence="1">
    <location>
        <begin position="718"/>
        <end position="736"/>
    </location>
</feature>
<feature type="compositionally biased region" description="Basic and acidic residues" evidence="1">
    <location>
        <begin position="445"/>
        <end position="454"/>
    </location>
</feature>
<feature type="region of interest" description="Disordered" evidence="1">
    <location>
        <begin position="1452"/>
        <end position="1554"/>
    </location>
</feature>
<feature type="compositionally biased region" description="Basic and acidic residues" evidence="1">
    <location>
        <begin position="1485"/>
        <end position="1494"/>
    </location>
</feature>
<feature type="compositionally biased region" description="Basic and acidic residues" evidence="1">
    <location>
        <begin position="1621"/>
        <end position="1632"/>
    </location>
</feature>
<feature type="region of interest" description="Disordered" evidence="1">
    <location>
        <begin position="1408"/>
        <end position="1434"/>
    </location>
</feature>
<evidence type="ECO:0000256" key="1">
    <source>
        <dbReference type="SAM" id="MobiDB-lite"/>
    </source>
</evidence>
<keyword evidence="4" id="KW-1185">Reference proteome</keyword>
<feature type="compositionally biased region" description="Polar residues" evidence="1">
    <location>
        <begin position="413"/>
        <end position="422"/>
    </location>
</feature>
<feature type="compositionally biased region" description="Acidic residues" evidence="1">
    <location>
        <begin position="200"/>
        <end position="218"/>
    </location>
</feature>
<protein>
    <recommendedName>
        <fullName evidence="5">Cardiomyopathy-associated protein 5</fullName>
    </recommendedName>
</protein>
<keyword evidence="2" id="KW-0472">Membrane</keyword>
<feature type="region of interest" description="Disordered" evidence="1">
    <location>
        <begin position="754"/>
        <end position="820"/>
    </location>
</feature>
<proteinExistence type="predicted"/>
<feature type="compositionally biased region" description="Basic and acidic residues" evidence="1">
    <location>
        <begin position="795"/>
        <end position="820"/>
    </location>
</feature>
<feature type="region of interest" description="Disordered" evidence="1">
    <location>
        <begin position="445"/>
        <end position="482"/>
    </location>
</feature>
<organism evidence="3 4">
    <name type="scientific">Camellia sinensis var. sinensis</name>
    <name type="common">China tea</name>
    <dbReference type="NCBI Taxonomy" id="542762"/>
    <lineage>
        <taxon>Eukaryota</taxon>
        <taxon>Viridiplantae</taxon>
        <taxon>Streptophyta</taxon>
        <taxon>Embryophyta</taxon>
        <taxon>Tracheophyta</taxon>
        <taxon>Spermatophyta</taxon>
        <taxon>Magnoliopsida</taxon>
        <taxon>eudicotyledons</taxon>
        <taxon>Gunneridae</taxon>
        <taxon>Pentapetalae</taxon>
        <taxon>asterids</taxon>
        <taxon>Ericales</taxon>
        <taxon>Theaceae</taxon>
        <taxon>Camellia</taxon>
    </lineage>
</organism>
<reference evidence="3 4" key="1">
    <citation type="journal article" date="2018" name="Proc. Natl. Acad. Sci. U.S.A.">
        <title>Draft genome sequence of Camellia sinensis var. sinensis provides insights into the evolution of the tea genome and tea quality.</title>
        <authorList>
            <person name="Wei C."/>
            <person name="Yang H."/>
            <person name="Wang S."/>
            <person name="Zhao J."/>
            <person name="Liu C."/>
            <person name="Gao L."/>
            <person name="Xia E."/>
            <person name="Lu Y."/>
            <person name="Tai Y."/>
            <person name="She G."/>
            <person name="Sun J."/>
            <person name="Cao H."/>
            <person name="Tong W."/>
            <person name="Gao Q."/>
            <person name="Li Y."/>
            <person name="Deng W."/>
            <person name="Jiang X."/>
            <person name="Wang W."/>
            <person name="Chen Q."/>
            <person name="Zhang S."/>
            <person name="Li H."/>
            <person name="Wu J."/>
            <person name="Wang P."/>
            <person name="Li P."/>
            <person name="Shi C."/>
            <person name="Zheng F."/>
            <person name="Jian J."/>
            <person name="Huang B."/>
            <person name="Shan D."/>
            <person name="Shi M."/>
            <person name="Fang C."/>
            <person name="Yue Y."/>
            <person name="Li F."/>
            <person name="Li D."/>
            <person name="Wei S."/>
            <person name="Han B."/>
            <person name="Jiang C."/>
            <person name="Yin Y."/>
            <person name="Xia T."/>
            <person name="Zhang Z."/>
            <person name="Bennetzen J.L."/>
            <person name="Zhao S."/>
            <person name="Wan X."/>
        </authorList>
    </citation>
    <scope>NUCLEOTIDE SEQUENCE [LARGE SCALE GENOMIC DNA]</scope>
    <source>
        <strain evidence="4">cv. Shuchazao</strain>
        <tissue evidence="3">Leaf</tissue>
    </source>
</reference>
<feature type="compositionally biased region" description="Polar residues" evidence="1">
    <location>
        <begin position="695"/>
        <end position="708"/>
    </location>
</feature>
<feature type="compositionally biased region" description="Polar residues" evidence="1">
    <location>
        <begin position="1473"/>
        <end position="1483"/>
    </location>
</feature>
<feature type="compositionally biased region" description="Basic and acidic residues" evidence="1">
    <location>
        <begin position="402"/>
        <end position="412"/>
    </location>
</feature>
<feature type="transmembrane region" description="Helical" evidence="2">
    <location>
        <begin position="30"/>
        <end position="47"/>
    </location>
</feature>
<accession>A0A4S4EXM7</accession>
<feature type="region of interest" description="Disordered" evidence="1">
    <location>
        <begin position="635"/>
        <end position="666"/>
    </location>
</feature>
<dbReference type="PANTHER" id="PTHR33870">
    <property type="entry name" value="CARDIOMYOPATHY-ASSOCIATED PROTEIN"/>
    <property type="match status" value="1"/>
</dbReference>
<keyword evidence="2" id="KW-1133">Transmembrane helix</keyword>
<evidence type="ECO:0000256" key="2">
    <source>
        <dbReference type="SAM" id="Phobius"/>
    </source>
</evidence>